<gene>
    <name evidence="1" type="ORF">GOP47_0002771</name>
</gene>
<proteinExistence type="predicted"/>
<organism evidence="1 2">
    <name type="scientific">Adiantum capillus-veneris</name>
    <name type="common">Maidenhair fern</name>
    <dbReference type="NCBI Taxonomy" id="13818"/>
    <lineage>
        <taxon>Eukaryota</taxon>
        <taxon>Viridiplantae</taxon>
        <taxon>Streptophyta</taxon>
        <taxon>Embryophyta</taxon>
        <taxon>Tracheophyta</taxon>
        <taxon>Polypodiopsida</taxon>
        <taxon>Polypodiidae</taxon>
        <taxon>Polypodiales</taxon>
        <taxon>Pteridineae</taxon>
        <taxon>Pteridaceae</taxon>
        <taxon>Vittarioideae</taxon>
        <taxon>Adiantum</taxon>
    </lineage>
</organism>
<protein>
    <submittedName>
        <fullName evidence="1">Uncharacterized protein</fullName>
    </submittedName>
</protein>
<accession>A0A9D4VCF3</accession>
<dbReference type="EMBL" id="JABFUD020000002">
    <property type="protein sequence ID" value="KAI5083028.1"/>
    <property type="molecule type" value="Genomic_DNA"/>
</dbReference>
<name>A0A9D4VCF3_ADICA</name>
<evidence type="ECO:0000313" key="2">
    <source>
        <dbReference type="Proteomes" id="UP000886520"/>
    </source>
</evidence>
<dbReference type="Proteomes" id="UP000886520">
    <property type="component" value="Chromosome 3"/>
</dbReference>
<sequence>MFGSCDAFSPAFCCDRLLVCTTFAIAGSGEGEPFTLFQLLQREGVSRGVIRCSLHIASLIKISCDAASIFFLLKT</sequence>
<comment type="caution">
    <text evidence="1">The sequence shown here is derived from an EMBL/GenBank/DDBJ whole genome shotgun (WGS) entry which is preliminary data.</text>
</comment>
<keyword evidence="2" id="KW-1185">Reference proteome</keyword>
<dbReference type="AlphaFoldDB" id="A0A9D4VCF3"/>
<evidence type="ECO:0000313" key="1">
    <source>
        <dbReference type="EMBL" id="KAI5083028.1"/>
    </source>
</evidence>
<reference evidence="1" key="1">
    <citation type="submission" date="2021-01" db="EMBL/GenBank/DDBJ databases">
        <title>Adiantum capillus-veneris genome.</title>
        <authorList>
            <person name="Fang Y."/>
            <person name="Liao Q."/>
        </authorList>
    </citation>
    <scope>NUCLEOTIDE SEQUENCE</scope>
    <source>
        <strain evidence="1">H3</strain>
        <tissue evidence="1">Leaf</tissue>
    </source>
</reference>